<dbReference type="Gene3D" id="3.40.1350.10">
    <property type="match status" value="1"/>
</dbReference>
<keyword evidence="3" id="KW-0540">Nuclease</keyword>
<dbReference type="Pfam" id="PF02021">
    <property type="entry name" value="UPF0102"/>
    <property type="match status" value="1"/>
</dbReference>
<dbReference type="HAMAP" id="MF_00048">
    <property type="entry name" value="UPF0102"/>
    <property type="match status" value="1"/>
</dbReference>
<evidence type="ECO:0000256" key="2">
    <source>
        <dbReference type="HAMAP-Rule" id="MF_00048"/>
    </source>
</evidence>
<dbReference type="CDD" id="cd20736">
    <property type="entry name" value="PoNe_Nuclease"/>
    <property type="match status" value="1"/>
</dbReference>
<keyword evidence="3" id="KW-0255">Endonuclease</keyword>
<organism evidence="3 4">
    <name type="scientific">Anaerobium acetethylicum</name>
    <dbReference type="NCBI Taxonomy" id="1619234"/>
    <lineage>
        <taxon>Bacteria</taxon>
        <taxon>Bacillati</taxon>
        <taxon>Bacillota</taxon>
        <taxon>Clostridia</taxon>
        <taxon>Lachnospirales</taxon>
        <taxon>Lachnospiraceae</taxon>
        <taxon>Anaerobium</taxon>
    </lineage>
</organism>
<gene>
    <name evidence="3" type="ORF">SAMN05421730_1001564</name>
</gene>
<dbReference type="GO" id="GO:0004519">
    <property type="term" value="F:endonuclease activity"/>
    <property type="evidence" value="ECO:0007669"/>
    <property type="project" value="UniProtKB-KW"/>
</dbReference>
<sequence length="117" mass="13652">MINKRTVGNGYEEMAVEYLEGLGYKIEERNFRCRSGEIDIIARHEGYLVFVEVKYRSTTKKGTPEESINWRKQQTISRVADFYIYSHGLRADRPYRFDAVLIQGADIKVIKNAFDHA</sequence>
<reference evidence="3 4" key="1">
    <citation type="submission" date="2016-09" db="EMBL/GenBank/DDBJ databases">
        <authorList>
            <person name="Capua I."/>
            <person name="De Benedictis P."/>
            <person name="Joannis T."/>
            <person name="Lombin L.H."/>
            <person name="Cattoli G."/>
        </authorList>
    </citation>
    <scope>NUCLEOTIDE SEQUENCE [LARGE SCALE GENOMIC DNA]</scope>
    <source>
        <strain evidence="3 4">GluBS11</strain>
    </source>
</reference>
<accession>A0A1D3TPQ4</accession>
<dbReference type="AlphaFoldDB" id="A0A1D3TPQ4"/>
<proteinExistence type="inferred from homology"/>
<evidence type="ECO:0000313" key="4">
    <source>
        <dbReference type="Proteomes" id="UP000199315"/>
    </source>
</evidence>
<dbReference type="InterPro" id="IPR003509">
    <property type="entry name" value="UPF0102_YraN-like"/>
</dbReference>
<keyword evidence="4" id="KW-1185">Reference proteome</keyword>
<dbReference type="InterPro" id="IPR011856">
    <property type="entry name" value="tRNA_endonuc-like_dom_sf"/>
</dbReference>
<dbReference type="PANTHER" id="PTHR34039">
    <property type="entry name" value="UPF0102 PROTEIN YRAN"/>
    <property type="match status" value="1"/>
</dbReference>
<name>A0A1D3TPQ4_9FIRM</name>
<protein>
    <recommendedName>
        <fullName evidence="2">UPF0102 protein SAMN05421730_1001564</fullName>
    </recommendedName>
</protein>
<dbReference type="PANTHER" id="PTHR34039:SF1">
    <property type="entry name" value="UPF0102 PROTEIN YRAN"/>
    <property type="match status" value="1"/>
</dbReference>
<evidence type="ECO:0000313" key="3">
    <source>
        <dbReference type="EMBL" id="SCP95434.1"/>
    </source>
</evidence>
<dbReference type="Proteomes" id="UP000199315">
    <property type="component" value="Unassembled WGS sequence"/>
</dbReference>
<dbReference type="GO" id="GO:0003676">
    <property type="term" value="F:nucleic acid binding"/>
    <property type="evidence" value="ECO:0007669"/>
    <property type="project" value="InterPro"/>
</dbReference>
<dbReference type="NCBIfam" id="TIGR00252">
    <property type="entry name" value="YraN family protein"/>
    <property type="match status" value="1"/>
</dbReference>
<dbReference type="SUPFAM" id="SSF52980">
    <property type="entry name" value="Restriction endonuclease-like"/>
    <property type="match status" value="1"/>
</dbReference>
<dbReference type="EMBL" id="FMKA01000001">
    <property type="protein sequence ID" value="SCP95434.1"/>
    <property type="molecule type" value="Genomic_DNA"/>
</dbReference>
<dbReference type="NCBIfam" id="NF009150">
    <property type="entry name" value="PRK12497.1-3"/>
    <property type="match status" value="1"/>
</dbReference>
<dbReference type="STRING" id="1619234.SAMN05421730_1001564"/>
<dbReference type="InterPro" id="IPR011335">
    <property type="entry name" value="Restrct_endonuc-II-like"/>
</dbReference>
<evidence type="ECO:0000256" key="1">
    <source>
        <dbReference type="ARBA" id="ARBA00006738"/>
    </source>
</evidence>
<keyword evidence="3" id="KW-0378">Hydrolase</keyword>
<comment type="similarity">
    <text evidence="1 2">Belongs to the UPF0102 family.</text>
</comment>